<organism evidence="1 2">
    <name type="scientific">Paenibacillus sepulcri</name>
    <dbReference type="NCBI Taxonomy" id="359917"/>
    <lineage>
        <taxon>Bacteria</taxon>
        <taxon>Bacillati</taxon>
        <taxon>Bacillota</taxon>
        <taxon>Bacilli</taxon>
        <taxon>Bacillales</taxon>
        <taxon>Paenibacillaceae</taxon>
        <taxon>Paenibacillus</taxon>
    </lineage>
</organism>
<comment type="caution">
    <text evidence="1">The sequence shown here is derived from an EMBL/GenBank/DDBJ whole genome shotgun (WGS) entry which is preliminary data.</text>
</comment>
<feature type="non-terminal residue" evidence="1">
    <location>
        <position position="93"/>
    </location>
</feature>
<dbReference type="Proteomes" id="UP001519887">
    <property type="component" value="Unassembled WGS sequence"/>
</dbReference>
<gene>
    <name evidence="1" type="ORF">K0U00_51490</name>
</gene>
<dbReference type="Gene3D" id="2.60.40.10">
    <property type="entry name" value="Immunoglobulins"/>
    <property type="match status" value="1"/>
</dbReference>
<keyword evidence="2" id="KW-1185">Reference proteome</keyword>
<reference evidence="1 2" key="1">
    <citation type="submission" date="2021-07" db="EMBL/GenBank/DDBJ databases">
        <title>Paenibacillus radiodurans sp. nov., isolated from the southeastern edge of Tengger Desert.</title>
        <authorList>
            <person name="Zhang G."/>
        </authorList>
    </citation>
    <scope>NUCLEOTIDE SEQUENCE [LARGE SCALE GENOMIC DNA]</scope>
    <source>
        <strain evidence="1 2">CCM 7311</strain>
    </source>
</reference>
<proteinExistence type="predicted"/>
<accession>A0ABS7CNH2</accession>
<dbReference type="EMBL" id="JAHZIK010004011">
    <property type="protein sequence ID" value="MBW7462506.1"/>
    <property type="molecule type" value="Genomic_DNA"/>
</dbReference>
<dbReference type="InterPro" id="IPR013783">
    <property type="entry name" value="Ig-like_fold"/>
</dbReference>
<sequence>APTAPWLALAADTGSSDSDGVTSTGEINVTGLETGAAWEYSTDAGQNWHSGTGTNVVLAEGDYASRAVQVRQTDAAGNVSTVGTLSGAVKVDV</sequence>
<feature type="non-terminal residue" evidence="1">
    <location>
        <position position="1"/>
    </location>
</feature>
<name>A0ABS7CNH2_9BACL</name>
<evidence type="ECO:0000313" key="1">
    <source>
        <dbReference type="EMBL" id="MBW7462506.1"/>
    </source>
</evidence>
<evidence type="ECO:0000313" key="2">
    <source>
        <dbReference type="Proteomes" id="UP001519887"/>
    </source>
</evidence>
<evidence type="ECO:0008006" key="3">
    <source>
        <dbReference type="Google" id="ProtNLM"/>
    </source>
</evidence>
<protein>
    <recommendedName>
        <fullName evidence="3">Bacterial Ig-like domain-containing protein</fullName>
    </recommendedName>
</protein>